<comment type="caution">
    <text evidence="2">The sequence shown here is derived from an EMBL/GenBank/DDBJ whole genome shotgun (WGS) entry which is preliminary data.</text>
</comment>
<name>A0A7I0HPH4_9LEPT</name>
<evidence type="ECO:0000259" key="1">
    <source>
        <dbReference type="PROSITE" id="PS01124"/>
    </source>
</evidence>
<dbReference type="GO" id="GO:0003700">
    <property type="term" value="F:DNA-binding transcription factor activity"/>
    <property type="evidence" value="ECO:0007669"/>
    <property type="project" value="InterPro"/>
</dbReference>
<accession>A0A7I0HPH4</accession>
<feature type="domain" description="HTH araC/xylS-type" evidence="1">
    <location>
        <begin position="160"/>
        <end position="262"/>
    </location>
</feature>
<dbReference type="AlphaFoldDB" id="A0A7I0HPH4"/>
<protein>
    <submittedName>
        <fullName evidence="2">Helix-turn-helix domain-containing protein</fullName>
    </submittedName>
</protein>
<reference evidence="2 3" key="1">
    <citation type="journal article" date="2019" name="PLoS Negl. Trop. Dis.">
        <title>Revisiting the worldwide diversity of Leptospira species in the environment.</title>
        <authorList>
            <person name="Vincent A.T."/>
            <person name="Schiettekatte O."/>
            <person name="Bourhy P."/>
            <person name="Veyrier F.J."/>
            <person name="Picardeau M."/>
        </authorList>
    </citation>
    <scope>NUCLEOTIDE SEQUENCE [LARGE SCALE GENOMIC DNA]</scope>
    <source>
        <strain evidence="2 3">201800273</strain>
    </source>
</reference>
<dbReference type="Proteomes" id="UP000297641">
    <property type="component" value="Unassembled WGS sequence"/>
</dbReference>
<dbReference type="GO" id="GO:0043565">
    <property type="term" value="F:sequence-specific DNA binding"/>
    <property type="evidence" value="ECO:0007669"/>
    <property type="project" value="InterPro"/>
</dbReference>
<dbReference type="Gene3D" id="1.10.10.60">
    <property type="entry name" value="Homeodomain-like"/>
    <property type="match status" value="1"/>
</dbReference>
<dbReference type="EMBL" id="RQFT01000011">
    <property type="protein sequence ID" value="TGL04069.1"/>
    <property type="molecule type" value="Genomic_DNA"/>
</dbReference>
<evidence type="ECO:0000313" key="3">
    <source>
        <dbReference type="Proteomes" id="UP000297641"/>
    </source>
</evidence>
<organism evidence="2 3">
    <name type="scientific">Leptospira bouyouniensis</name>
    <dbReference type="NCBI Taxonomy" id="2484911"/>
    <lineage>
        <taxon>Bacteria</taxon>
        <taxon>Pseudomonadati</taxon>
        <taxon>Spirochaetota</taxon>
        <taxon>Spirochaetia</taxon>
        <taxon>Leptospirales</taxon>
        <taxon>Leptospiraceae</taxon>
        <taxon>Leptospira</taxon>
    </lineage>
</organism>
<gene>
    <name evidence="2" type="ORF">EHQ43_11735</name>
</gene>
<proteinExistence type="predicted"/>
<dbReference type="SMART" id="SM00342">
    <property type="entry name" value="HTH_ARAC"/>
    <property type="match status" value="1"/>
</dbReference>
<evidence type="ECO:0000313" key="2">
    <source>
        <dbReference type="EMBL" id="TGL04069.1"/>
    </source>
</evidence>
<sequence length="270" mass="31724">MILKFIEPNPKLKKYINKIWIHESPFSIGGKEGSIIPPNGKLKIMLPYSGHLISTSENKTEKCVENRIYLIGVRDKVTKIEGSKKNGSIGFELNPLYSYKFLDLNLFVISNNLYSFNEVFGEGEGNRIISNLSNYGDPVDKIKIIENFLLSRISINNRENKIFEYCLDLIEKQNGIIKVNDLESDTGFSRRYINKLFHNNLGISPKQFATIQRFQLYYKSIQFGEENNWNRNLIYESYFDESHFIKEFRKFTGFSPDRYYQKINEFSKYF</sequence>
<dbReference type="PROSITE" id="PS01124">
    <property type="entry name" value="HTH_ARAC_FAMILY_2"/>
    <property type="match status" value="1"/>
</dbReference>
<dbReference type="InterPro" id="IPR018060">
    <property type="entry name" value="HTH_AraC"/>
</dbReference>
<dbReference type="RefSeq" id="WP_135771305.1">
    <property type="nucleotide sequence ID" value="NZ_RQFT01000011.1"/>
</dbReference>